<protein>
    <recommendedName>
        <fullName evidence="4">FAD/NAD(P)-binding domain-containing protein</fullName>
    </recommendedName>
</protein>
<reference evidence="2 3" key="1">
    <citation type="submission" date="2018-11" db="EMBL/GenBank/DDBJ databases">
        <title>Genome sequence of Apiotrichum porosum DSM 27194.</title>
        <authorList>
            <person name="Aliyu H."/>
            <person name="Gorte O."/>
            <person name="Ochsenreither K."/>
        </authorList>
    </citation>
    <scope>NUCLEOTIDE SEQUENCE [LARGE SCALE GENOMIC DNA]</scope>
    <source>
        <strain evidence="2 3">DSM 27194</strain>
    </source>
</reference>
<dbReference type="InterPro" id="IPR051209">
    <property type="entry name" value="FAD-bind_Monooxygenase_sf"/>
</dbReference>
<dbReference type="Proteomes" id="UP000279236">
    <property type="component" value="Unassembled WGS sequence"/>
</dbReference>
<dbReference type="OrthoDB" id="66881at2759"/>
<evidence type="ECO:0000313" key="2">
    <source>
        <dbReference type="EMBL" id="RSH86055.1"/>
    </source>
</evidence>
<dbReference type="PANTHER" id="PTHR42877">
    <property type="entry name" value="L-ORNITHINE N(5)-MONOOXYGENASE-RELATED"/>
    <property type="match status" value="1"/>
</dbReference>
<keyword evidence="3" id="KW-1185">Reference proteome</keyword>
<gene>
    <name evidence="2" type="ORF">EHS24_004264</name>
</gene>
<dbReference type="Pfam" id="PF13450">
    <property type="entry name" value="NAD_binding_8"/>
    <property type="match status" value="1"/>
</dbReference>
<sequence>MPRIIRVVIIGGGISGIAQAIRLKEQLGDHLSLTILEKGASPGGVWRDAKWPGAGVDVPIHLYSLYSDLNPDWSERFASQPDVLAYWESLIDRHGLRNTFLLNTTYTSSTWSAETQTHQILVTNVETGVKSIHEAEVLISATGPLAKPLLPDVPGIDSFAGPSFHNLRWDTSVDLTGKRVAVVGNGSSGIQFIPGVSDLPGVTLTHYIRSGGYFVPKIQHKYTAFEKFLFRWVPGVIDLHRFGLLLEHDRTWSVRTFSDDKRREVLEKELLEYLEEKAPAEYLEALTPDYPLGAKRTALDFGWLDSLHRDNVSLVNTGIAQVTANGIETEDGTFRAHDVIIWATGSDVARHGLGANVGLHGEDDVELQEFWKDAPQAYRGLAVPGSTAIARLVRGLLDYDLSSVQPKQEAFEQHNAEVQEKLANCTARTEKTNNWWGVRVDGKRRITVTNPQSGIDLWWSTLSTKWQNWDAVRLKSVDSKARLEKVDVLAIQRRRHAVKVLLAAGLGAVAYFTPVNQLLTEFASRFYA</sequence>
<evidence type="ECO:0000256" key="1">
    <source>
        <dbReference type="ARBA" id="ARBA00010139"/>
    </source>
</evidence>
<proteinExistence type="inferred from homology"/>
<dbReference type="PANTHER" id="PTHR42877:SF4">
    <property type="entry name" value="FAD_NAD(P)-BINDING DOMAIN-CONTAINING PROTEIN-RELATED"/>
    <property type="match status" value="1"/>
</dbReference>
<evidence type="ECO:0000313" key="3">
    <source>
        <dbReference type="Proteomes" id="UP000279236"/>
    </source>
</evidence>
<dbReference type="RefSeq" id="XP_028478840.1">
    <property type="nucleotide sequence ID" value="XM_028619868.1"/>
</dbReference>
<accession>A0A427Y4R0</accession>
<dbReference type="PRINTS" id="PR00368">
    <property type="entry name" value="FADPNR"/>
</dbReference>
<comment type="similarity">
    <text evidence="1">Belongs to the FAD-binding monooxygenase family.</text>
</comment>
<evidence type="ECO:0008006" key="4">
    <source>
        <dbReference type="Google" id="ProtNLM"/>
    </source>
</evidence>
<comment type="caution">
    <text evidence="2">The sequence shown here is derived from an EMBL/GenBank/DDBJ whole genome shotgun (WGS) entry which is preliminary data.</text>
</comment>
<dbReference type="Gene3D" id="3.50.50.60">
    <property type="entry name" value="FAD/NAD(P)-binding domain"/>
    <property type="match status" value="3"/>
</dbReference>
<organism evidence="2 3">
    <name type="scientific">Apiotrichum porosum</name>
    <dbReference type="NCBI Taxonomy" id="105984"/>
    <lineage>
        <taxon>Eukaryota</taxon>
        <taxon>Fungi</taxon>
        <taxon>Dikarya</taxon>
        <taxon>Basidiomycota</taxon>
        <taxon>Agaricomycotina</taxon>
        <taxon>Tremellomycetes</taxon>
        <taxon>Trichosporonales</taxon>
        <taxon>Trichosporonaceae</taxon>
        <taxon>Apiotrichum</taxon>
    </lineage>
</organism>
<dbReference type="SUPFAM" id="SSF51905">
    <property type="entry name" value="FAD/NAD(P)-binding domain"/>
    <property type="match status" value="2"/>
</dbReference>
<dbReference type="GeneID" id="39588807"/>
<dbReference type="STRING" id="105984.A0A427Y4R0"/>
<name>A0A427Y4R0_9TREE</name>
<dbReference type="EMBL" id="RSCE01000002">
    <property type="protein sequence ID" value="RSH86055.1"/>
    <property type="molecule type" value="Genomic_DNA"/>
</dbReference>
<dbReference type="AlphaFoldDB" id="A0A427Y4R0"/>
<dbReference type="InterPro" id="IPR036188">
    <property type="entry name" value="FAD/NAD-bd_sf"/>
</dbReference>